<name>A0AAD7M9M8_MYCRO</name>
<evidence type="ECO:0000313" key="2">
    <source>
        <dbReference type="EMBL" id="KAJ7706785.1"/>
    </source>
</evidence>
<sequence length="342" mass="37735">MTGRESLMSISWSRAGEWFAGSTRDAACTGEPREEEAGLLIEELEAEPKPELEDEASEAGELNIFLGVWGVGGREMMAQGDVTPKRRAKRWAEPVGLARDWADWHAGLSPLIAFTSHPSVISLPAESTVQFHSMTPPRKSRRSPRTWNDPVIPDIFVTNLRVRARRQPGSGTLPCRSSSRAVDPTRAHPACANTLRIPDEAYDARDSWLPWLPVPAARRSNSASPTHSHAYARPVNSTRATILCVKHIFRLVLIFDIYMLASRRESAPRRAWNLDAVHLLMYTRCSGVGRWAARGGPALHETAQKMRRAASTSSNIQTFNTPGGGAVPIPGIKTEKNKIQGH</sequence>
<protein>
    <submittedName>
        <fullName evidence="2">Uncharacterized protein</fullName>
    </submittedName>
</protein>
<feature type="compositionally biased region" description="Polar residues" evidence="1">
    <location>
        <begin position="312"/>
        <end position="321"/>
    </location>
</feature>
<evidence type="ECO:0000256" key="1">
    <source>
        <dbReference type="SAM" id="MobiDB-lite"/>
    </source>
</evidence>
<reference evidence="2" key="1">
    <citation type="submission" date="2023-03" db="EMBL/GenBank/DDBJ databases">
        <title>Massive genome expansion in bonnet fungi (Mycena s.s.) driven by repeated elements and novel gene families across ecological guilds.</title>
        <authorList>
            <consortium name="Lawrence Berkeley National Laboratory"/>
            <person name="Harder C.B."/>
            <person name="Miyauchi S."/>
            <person name="Viragh M."/>
            <person name="Kuo A."/>
            <person name="Thoen E."/>
            <person name="Andreopoulos B."/>
            <person name="Lu D."/>
            <person name="Skrede I."/>
            <person name="Drula E."/>
            <person name="Henrissat B."/>
            <person name="Morin E."/>
            <person name="Kohler A."/>
            <person name="Barry K."/>
            <person name="LaButti K."/>
            <person name="Morin E."/>
            <person name="Salamov A."/>
            <person name="Lipzen A."/>
            <person name="Mereny Z."/>
            <person name="Hegedus B."/>
            <person name="Baldrian P."/>
            <person name="Stursova M."/>
            <person name="Weitz H."/>
            <person name="Taylor A."/>
            <person name="Grigoriev I.V."/>
            <person name="Nagy L.G."/>
            <person name="Martin F."/>
            <person name="Kauserud H."/>
        </authorList>
    </citation>
    <scope>NUCLEOTIDE SEQUENCE</scope>
    <source>
        <strain evidence="2">CBHHK067</strain>
    </source>
</reference>
<dbReference type="Proteomes" id="UP001221757">
    <property type="component" value="Unassembled WGS sequence"/>
</dbReference>
<evidence type="ECO:0000313" key="3">
    <source>
        <dbReference type="Proteomes" id="UP001221757"/>
    </source>
</evidence>
<feature type="region of interest" description="Disordered" evidence="1">
    <location>
        <begin position="312"/>
        <end position="342"/>
    </location>
</feature>
<dbReference type="AlphaFoldDB" id="A0AAD7M9M8"/>
<keyword evidence="3" id="KW-1185">Reference proteome</keyword>
<feature type="compositionally biased region" description="Basic and acidic residues" evidence="1">
    <location>
        <begin position="333"/>
        <end position="342"/>
    </location>
</feature>
<comment type="caution">
    <text evidence="2">The sequence shown here is derived from an EMBL/GenBank/DDBJ whole genome shotgun (WGS) entry which is preliminary data.</text>
</comment>
<organism evidence="2 3">
    <name type="scientific">Mycena rosella</name>
    <name type="common">Pink bonnet</name>
    <name type="synonym">Agaricus rosellus</name>
    <dbReference type="NCBI Taxonomy" id="1033263"/>
    <lineage>
        <taxon>Eukaryota</taxon>
        <taxon>Fungi</taxon>
        <taxon>Dikarya</taxon>
        <taxon>Basidiomycota</taxon>
        <taxon>Agaricomycotina</taxon>
        <taxon>Agaricomycetes</taxon>
        <taxon>Agaricomycetidae</taxon>
        <taxon>Agaricales</taxon>
        <taxon>Marasmiineae</taxon>
        <taxon>Mycenaceae</taxon>
        <taxon>Mycena</taxon>
    </lineage>
</organism>
<accession>A0AAD7M9M8</accession>
<proteinExistence type="predicted"/>
<gene>
    <name evidence="2" type="ORF">B0H17DRAFT_1174792</name>
</gene>
<dbReference type="EMBL" id="JARKIE010000006">
    <property type="protein sequence ID" value="KAJ7706785.1"/>
    <property type="molecule type" value="Genomic_DNA"/>
</dbReference>